<dbReference type="PIRSF" id="PIRSF035875">
    <property type="entry name" value="RNase_BN"/>
    <property type="match status" value="1"/>
</dbReference>
<dbReference type="PANTHER" id="PTHR30213">
    <property type="entry name" value="INNER MEMBRANE PROTEIN YHJD"/>
    <property type="match status" value="1"/>
</dbReference>
<evidence type="ECO:0000256" key="3">
    <source>
        <dbReference type="ARBA" id="ARBA00022692"/>
    </source>
</evidence>
<comment type="subcellular location">
    <subcellularLocation>
        <location evidence="1">Cell membrane</location>
        <topology evidence="1">Multi-pass membrane protein</topology>
    </subcellularLocation>
</comment>
<evidence type="ECO:0000256" key="4">
    <source>
        <dbReference type="ARBA" id="ARBA00022989"/>
    </source>
</evidence>
<dbReference type="RefSeq" id="WP_188385940.1">
    <property type="nucleotide sequence ID" value="NZ_BMEY01000024.1"/>
</dbReference>
<reference evidence="7" key="2">
    <citation type="submission" date="2020-09" db="EMBL/GenBank/DDBJ databases">
        <authorList>
            <person name="Sun Q."/>
            <person name="Zhou Y."/>
        </authorList>
    </citation>
    <scope>NUCLEOTIDE SEQUENCE</scope>
    <source>
        <strain evidence="7">CGMCC 1.12408</strain>
    </source>
</reference>
<dbReference type="NCBIfam" id="TIGR00765">
    <property type="entry name" value="yihY_not_rbn"/>
    <property type="match status" value="1"/>
</dbReference>
<evidence type="ECO:0000313" key="7">
    <source>
        <dbReference type="EMBL" id="GGA89115.1"/>
    </source>
</evidence>
<evidence type="ECO:0000256" key="1">
    <source>
        <dbReference type="ARBA" id="ARBA00004651"/>
    </source>
</evidence>
<keyword evidence="4 6" id="KW-1133">Transmembrane helix</keyword>
<dbReference type="GO" id="GO:0005886">
    <property type="term" value="C:plasma membrane"/>
    <property type="evidence" value="ECO:0007669"/>
    <property type="project" value="UniProtKB-SubCell"/>
</dbReference>
<dbReference type="AlphaFoldDB" id="A0A916S7Y4"/>
<feature type="transmembrane region" description="Helical" evidence="6">
    <location>
        <begin position="206"/>
        <end position="227"/>
    </location>
</feature>
<protein>
    <submittedName>
        <fullName evidence="7">Transporter</fullName>
    </submittedName>
</protein>
<keyword evidence="5 6" id="KW-0472">Membrane</keyword>
<reference evidence="7" key="1">
    <citation type="journal article" date="2014" name="Int. J. Syst. Evol. Microbiol.">
        <title>Complete genome sequence of Corynebacterium casei LMG S-19264T (=DSM 44701T), isolated from a smear-ripened cheese.</title>
        <authorList>
            <consortium name="US DOE Joint Genome Institute (JGI-PGF)"/>
            <person name="Walter F."/>
            <person name="Albersmeier A."/>
            <person name="Kalinowski J."/>
            <person name="Ruckert C."/>
        </authorList>
    </citation>
    <scope>NUCLEOTIDE SEQUENCE</scope>
    <source>
        <strain evidence="7">CGMCC 1.12408</strain>
    </source>
</reference>
<feature type="transmembrane region" description="Helical" evidence="6">
    <location>
        <begin position="176"/>
        <end position="194"/>
    </location>
</feature>
<proteinExistence type="predicted"/>
<evidence type="ECO:0000256" key="5">
    <source>
        <dbReference type="ARBA" id="ARBA00023136"/>
    </source>
</evidence>
<organism evidence="7 8">
    <name type="scientific">Ornithinibacillus halotolerans</name>
    <dbReference type="NCBI Taxonomy" id="1274357"/>
    <lineage>
        <taxon>Bacteria</taxon>
        <taxon>Bacillati</taxon>
        <taxon>Bacillota</taxon>
        <taxon>Bacilli</taxon>
        <taxon>Bacillales</taxon>
        <taxon>Bacillaceae</taxon>
        <taxon>Ornithinibacillus</taxon>
    </lineage>
</organism>
<keyword evidence="8" id="KW-1185">Reference proteome</keyword>
<evidence type="ECO:0000256" key="2">
    <source>
        <dbReference type="ARBA" id="ARBA00022475"/>
    </source>
</evidence>
<feature type="transmembrane region" description="Helical" evidence="6">
    <location>
        <begin position="87"/>
        <end position="107"/>
    </location>
</feature>
<keyword evidence="3 6" id="KW-0812">Transmembrane</keyword>
<dbReference type="Pfam" id="PF03631">
    <property type="entry name" value="Virul_fac_BrkB"/>
    <property type="match status" value="1"/>
</dbReference>
<accession>A0A916S7Y4</accession>
<dbReference type="Proteomes" id="UP000613512">
    <property type="component" value="Unassembled WGS sequence"/>
</dbReference>
<feature type="transmembrane region" description="Helical" evidence="6">
    <location>
        <begin position="127"/>
        <end position="146"/>
    </location>
</feature>
<gene>
    <name evidence="7" type="ORF">GCM10008025_34680</name>
</gene>
<feature type="transmembrane region" description="Helical" evidence="6">
    <location>
        <begin position="27"/>
        <end position="51"/>
    </location>
</feature>
<keyword evidence="2" id="KW-1003">Cell membrane</keyword>
<name>A0A916S7Y4_9BACI</name>
<dbReference type="InterPro" id="IPR017039">
    <property type="entry name" value="Virul_fac_BrkB"/>
</dbReference>
<sequence>MNLIVTFLKKLVGRILEEEVFGLSAQLAYFFLLSLFPLLVVLITLVGYLPVDSQILITILSSVAPADSMKMIEENIEQLVSQQNGQLLSIGIIGTLWAASNGINAIMRVLNNAYEVEEDRFFLVSRLIAIVLTIAMVGVVVLAILLPVLGKMIGVYLFSFFGLSDDFITIWEMLRWVLTSIVFFIVFLFLYKLAPNVRVRFREAFWGALFATFSWQLTSLAFSYYVSNLGNYSATYGSLGAVITLMIWFYISAFIVIVGGILNATLIKMR</sequence>
<evidence type="ECO:0000313" key="8">
    <source>
        <dbReference type="Proteomes" id="UP000613512"/>
    </source>
</evidence>
<dbReference type="PANTHER" id="PTHR30213:SF0">
    <property type="entry name" value="UPF0761 MEMBRANE PROTEIN YIHY"/>
    <property type="match status" value="1"/>
</dbReference>
<comment type="caution">
    <text evidence="7">The sequence shown here is derived from an EMBL/GenBank/DDBJ whole genome shotgun (WGS) entry which is preliminary data.</text>
</comment>
<dbReference type="EMBL" id="BMEY01000024">
    <property type="protein sequence ID" value="GGA89115.1"/>
    <property type="molecule type" value="Genomic_DNA"/>
</dbReference>
<evidence type="ECO:0000256" key="6">
    <source>
        <dbReference type="SAM" id="Phobius"/>
    </source>
</evidence>
<feature type="transmembrane region" description="Helical" evidence="6">
    <location>
        <begin position="247"/>
        <end position="267"/>
    </location>
</feature>